<reference evidence="1" key="1">
    <citation type="submission" date="2022-04" db="EMBL/GenBank/DDBJ databases">
        <title>Tomato heritable bacteria conferring resistance against bacterial wilt.</title>
        <authorList>
            <person name="Yin J."/>
        </authorList>
    </citation>
    <scope>NUCLEOTIDE SEQUENCE</scope>
    <source>
        <strain evidence="1">Cra20</strain>
    </source>
</reference>
<proteinExistence type="predicted"/>
<evidence type="ECO:0000313" key="1">
    <source>
        <dbReference type="EMBL" id="MDT8758284.1"/>
    </source>
</evidence>
<comment type="caution">
    <text evidence="1">The sequence shown here is derived from an EMBL/GenBank/DDBJ whole genome shotgun (WGS) entry which is preliminary data.</text>
</comment>
<protein>
    <submittedName>
        <fullName evidence="1">Uncharacterized protein</fullName>
    </submittedName>
</protein>
<accession>A0ABU3N153</accession>
<organism evidence="1">
    <name type="scientific">Sphingomonas psychrotolerans</name>
    <dbReference type="NCBI Taxonomy" id="1327635"/>
    <lineage>
        <taxon>Bacteria</taxon>
        <taxon>Pseudomonadati</taxon>
        <taxon>Pseudomonadota</taxon>
        <taxon>Alphaproteobacteria</taxon>
        <taxon>Sphingomonadales</taxon>
        <taxon>Sphingomonadaceae</taxon>
        <taxon>Sphingomonas</taxon>
    </lineage>
</organism>
<gene>
    <name evidence="1" type="ORF">MZO42_06210</name>
</gene>
<name>A0ABU3N153_9SPHN</name>
<dbReference type="EMBL" id="JALMLT010000001">
    <property type="protein sequence ID" value="MDT8758284.1"/>
    <property type="molecule type" value="Genomic_DNA"/>
</dbReference>
<sequence length="72" mass="7659">MARCIATRIEEYRDMIEGQDPRAAAAVTAMSLDLAELLATIEEVRAQLQRVKAGLICAQLDAAEAALSAAAQ</sequence>